<dbReference type="PANTHER" id="PTHR40037:SF1">
    <property type="entry name" value="PHOSPHOESTERASE SAOUHSC_00951-RELATED"/>
    <property type="match status" value="1"/>
</dbReference>
<evidence type="ECO:0000256" key="2">
    <source>
        <dbReference type="HAMAP-Rule" id="MF_01444"/>
    </source>
</evidence>
<name>A0ABS1H696_9BACL</name>
<dbReference type="RefSeq" id="WP_200748728.1">
    <property type="nucleotide sequence ID" value="NZ_JAEOAH010000007.1"/>
</dbReference>
<organism evidence="3 4">
    <name type="scientific">Viridibacillus soli</name>
    <dbReference type="NCBI Taxonomy" id="2798301"/>
    <lineage>
        <taxon>Bacteria</taxon>
        <taxon>Bacillati</taxon>
        <taxon>Bacillota</taxon>
        <taxon>Bacilli</taxon>
        <taxon>Bacillales</taxon>
        <taxon>Caryophanaceae</taxon>
        <taxon>Viridibacillus</taxon>
    </lineage>
</organism>
<dbReference type="Gene3D" id="3.90.1140.10">
    <property type="entry name" value="Cyclic phosphodiesterase"/>
    <property type="match status" value="1"/>
</dbReference>
<gene>
    <name evidence="3" type="ORF">JFL43_08605</name>
</gene>
<evidence type="ECO:0000313" key="3">
    <source>
        <dbReference type="EMBL" id="MBK3494921.1"/>
    </source>
</evidence>
<feature type="active site" description="Proton donor" evidence="2">
    <location>
        <position position="34"/>
    </location>
</feature>
<dbReference type="EC" id="3.1.-.-" evidence="2"/>
<dbReference type="InterPro" id="IPR050580">
    <property type="entry name" value="2H_phosphoesterase_YjcG-like"/>
</dbReference>
<proteinExistence type="inferred from homology"/>
<dbReference type="HAMAP" id="MF_01444">
    <property type="entry name" value="2H_phosphoesterase_YjcG"/>
    <property type="match status" value="1"/>
</dbReference>
<dbReference type="InterPro" id="IPR009097">
    <property type="entry name" value="Cyclic_Pdiesterase"/>
</dbReference>
<keyword evidence="4" id="KW-1185">Reference proteome</keyword>
<keyword evidence="1 2" id="KW-0378">Hydrolase</keyword>
<feature type="short sequence motif" description="HXTX 2" evidence="2">
    <location>
        <begin position="115"/>
        <end position="118"/>
    </location>
</feature>
<feature type="short sequence motif" description="HXTX 1" evidence="2">
    <location>
        <begin position="34"/>
        <end position="37"/>
    </location>
</feature>
<comment type="caution">
    <text evidence="3">The sequence shown here is derived from an EMBL/GenBank/DDBJ whole genome shotgun (WGS) entry which is preliminary data.</text>
</comment>
<dbReference type="SUPFAM" id="SSF55144">
    <property type="entry name" value="LigT-like"/>
    <property type="match status" value="1"/>
</dbReference>
<dbReference type="NCBIfam" id="NF010223">
    <property type="entry name" value="PRK13679.1"/>
    <property type="match status" value="1"/>
</dbReference>
<comment type="similarity">
    <text evidence="2">Belongs to the 2H phosphoesterase superfamily. YjcG family.</text>
</comment>
<evidence type="ECO:0000256" key="1">
    <source>
        <dbReference type="ARBA" id="ARBA00022801"/>
    </source>
</evidence>
<sequence>MKYGIVAFPSKKLQDFANSYRKRYDTHFAKITPHITLKGAFEVDDSKVDEVVNMIQEVSKQFKPLSIHVSKVSSFAPVNNAIYLKVEPAEQLQNIHDALHANTFGNGPEYKFVPHITLAQGMSSGEHDDIYGQLRMTNVDSKETIDRIHLLYQLEDGSWTVYETFRLSGAE</sequence>
<accession>A0ABS1H696</accession>
<reference evidence="3 4" key="1">
    <citation type="submission" date="2020-12" db="EMBL/GenBank/DDBJ databases">
        <title>YIM B01967 draft genome.</title>
        <authorList>
            <person name="Yan X."/>
        </authorList>
    </citation>
    <scope>NUCLEOTIDE SEQUENCE [LARGE SCALE GENOMIC DNA]</scope>
    <source>
        <strain evidence="3 4">YIM B01967</strain>
    </source>
</reference>
<dbReference type="InterPro" id="IPR022932">
    <property type="entry name" value="YjcG"/>
</dbReference>
<dbReference type="Proteomes" id="UP000618943">
    <property type="component" value="Unassembled WGS sequence"/>
</dbReference>
<feature type="active site" description="Proton acceptor" evidence="2">
    <location>
        <position position="115"/>
    </location>
</feature>
<evidence type="ECO:0000313" key="4">
    <source>
        <dbReference type="Proteomes" id="UP000618943"/>
    </source>
</evidence>
<dbReference type="PANTHER" id="PTHR40037">
    <property type="entry name" value="PHOSPHOESTERASE YJCG-RELATED"/>
    <property type="match status" value="1"/>
</dbReference>
<dbReference type="EMBL" id="JAEOAH010000007">
    <property type="protein sequence ID" value="MBK3494921.1"/>
    <property type="molecule type" value="Genomic_DNA"/>
</dbReference>
<protein>
    <recommendedName>
        <fullName evidence="2">Putative phosphoesterase JFL43_08605</fullName>
        <ecNumber evidence="2">3.1.-.-</ecNumber>
    </recommendedName>
</protein>
<dbReference type="Pfam" id="PF13563">
    <property type="entry name" value="2_5_RNA_ligase2"/>
    <property type="match status" value="1"/>
</dbReference>